<dbReference type="GO" id="GO:0061630">
    <property type="term" value="F:ubiquitin protein ligase activity"/>
    <property type="evidence" value="ECO:0007669"/>
    <property type="project" value="UniProtKB-UniRule"/>
</dbReference>
<dbReference type="CDD" id="cd16664">
    <property type="entry name" value="RING-Ubox_PUB"/>
    <property type="match status" value="1"/>
</dbReference>
<evidence type="ECO:0000259" key="6">
    <source>
        <dbReference type="PROSITE" id="PS51698"/>
    </source>
</evidence>
<dbReference type="Gene3D" id="1.25.10.10">
    <property type="entry name" value="Leucine-rich Repeat Variant"/>
    <property type="match status" value="1"/>
</dbReference>
<keyword evidence="8" id="KW-1185">Reference proteome</keyword>
<dbReference type="InterPro" id="IPR058678">
    <property type="entry name" value="ARM_PUB"/>
</dbReference>
<comment type="function">
    <text evidence="5">Functions as an E3 ubiquitin ligase.</text>
</comment>
<reference evidence="7 8" key="1">
    <citation type="journal article" date="2013" name="BMC Genomics">
        <title>The miniature genome of a carnivorous plant Genlisea aurea contains a low number of genes and short non-coding sequences.</title>
        <authorList>
            <person name="Leushkin E.V."/>
            <person name="Sutormin R.A."/>
            <person name="Nabieva E.R."/>
            <person name="Penin A.A."/>
            <person name="Kondrashov A.S."/>
            <person name="Logacheva M.D."/>
        </authorList>
    </citation>
    <scope>NUCLEOTIDE SEQUENCE [LARGE SCALE GENOMIC DNA]</scope>
</reference>
<dbReference type="PANTHER" id="PTHR22849">
    <property type="entry name" value="WDSAM1 PROTEIN"/>
    <property type="match status" value="1"/>
</dbReference>
<dbReference type="Pfam" id="PF25598">
    <property type="entry name" value="ARM_PUB"/>
    <property type="match status" value="1"/>
</dbReference>
<accession>S8C288</accession>
<dbReference type="InterPro" id="IPR011989">
    <property type="entry name" value="ARM-like"/>
</dbReference>
<dbReference type="InterPro" id="IPR003613">
    <property type="entry name" value="Ubox_domain"/>
</dbReference>
<dbReference type="OrthoDB" id="10064100at2759"/>
<dbReference type="Gene3D" id="3.30.40.10">
    <property type="entry name" value="Zinc/RING finger domain, C3HC4 (zinc finger)"/>
    <property type="match status" value="1"/>
</dbReference>
<dbReference type="GO" id="GO:0016567">
    <property type="term" value="P:protein ubiquitination"/>
    <property type="evidence" value="ECO:0007669"/>
    <property type="project" value="UniProtKB-UniRule"/>
</dbReference>
<dbReference type="InterPro" id="IPR013083">
    <property type="entry name" value="Znf_RING/FYVE/PHD"/>
</dbReference>
<dbReference type="SUPFAM" id="SSF57850">
    <property type="entry name" value="RING/U-box"/>
    <property type="match status" value="1"/>
</dbReference>
<dbReference type="UniPathway" id="UPA00143"/>
<dbReference type="PROSITE" id="PS51698">
    <property type="entry name" value="U_BOX"/>
    <property type="match status" value="1"/>
</dbReference>
<keyword evidence="4 5" id="KW-0833">Ubl conjugation pathway</keyword>
<dbReference type="EC" id="2.3.2.27" evidence="5"/>
<dbReference type="FunFam" id="3.30.40.10:FF:000442">
    <property type="entry name" value="RING-type E3 ubiquitin transferase"/>
    <property type="match status" value="1"/>
</dbReference>
<dbReference type="AlphaFoldDB" id="S8C288"/>
<feature type="non-terminal residue" evidence="7">
    <location>
        <position position="340"/>
    </location>
</feature>
<protein>
    <recommendedName>
        <fullName evidence="5 6">U-box domain-containing protein</fullName>
        <ecNumber evidence="5">2.3.2.27</ecNumber>
    </recommendedName>
    <alternativeName>
        <fullName evidence="5">RING-type E3 ubiquitin transferase PUB</fullName>
    </alternativeName>
</protein>
<sequence>MKFPDHFRCPISLEVMEDPVTISTGVTYERSSIERWVHGYKKKTCPATMQPIETAEMTPNHTLKRLISAWRNENPSRDCEVDGKGKNRAEDMLLGVLREMDRSPFKVNWVRKIRAMVESGDDDLKMEFKKVGGIEALVEIMVQILDDGSGFGLFRAAEEAVGLIDRVPVFDFEEGIIEVLMGTECVNSLSILLRRGGGEARVSAISIFSKISRFDRCNWKLMVEKQGIDFFKSLFEIVSDEFSTTAGRRALDLLTEIFSVSKKSRVKAVESGGIFTLVEILPDSGGSRCEKILRLLKFLCECSDGRMALADHGMGIAAVAKTMRNVSPAATRAAVKILWL</sequence>
<dbReference type="InterPro" id="IPR045210">
    <property type="entry name" value="RING-Ubox_PUB"/>
</dbReference>
<dbReference type="Pfam" id="PF04564">
    <property type="entry name" value="U-box"/>
    <property type="match status" value="1"/>
</dbReference>
<dbReference type="InterPro" id="IPR016024">
    <property type="entry name" value="ARM-type_fold"/>
</dbReference>
<gene>
    <name evidence="7" type="ORF">M569_13936</name>
</gene>
<evidence type="ECO:0000256" key="4">
    <source>
        <dbReference type="ARBA" id="ARBA00022786"/>
    </source>
</evidence>
<dbReference type="SMART" id="SM00504">
    <property type="entry name" value="Ubox"/>
    <property type="match status" value="1"/>
</dbReference>
<proteinExistence type="predicted"/>
<dbReference type="InterPro" id="IPR045185">
    <property type="entry name" value="PUB22/23/24-like"/>
</dbReference>
<evidence type="ECO:0000313" key="7">
    <source>
        <dbReference type="EMBL" id="EPS60865.1"/>
    </source>
</evidence>
<comment type="pathway">
    <text evidence="2 5">Protein modification; protein ubiquitination.</text>
</comment>
<evidence type="ECO:0000256" key="3">
    <source>
        <dbReference type="ARBA" id="ARBA00022679"/>
    </source>
</evidence>
<dbReference type="Proteomes" id="UP000015453">
    <property type="component" value="Unassembled WGS sequence"/>
</dbReference>
<feature type="domain" description="U-box" evidence="6">
    <location>
        <begin position="2"/>
        <end position="77"/>
    </location>
</feature>
<dbReference type="PANTHER" id="PTHR22849:SF23">
    <property type="entry name" value="U-BOX DOMAIN-CONTAINING PROTEIN"/>
    <property type="match status" value="1"/>
</dbReference>
<evidence type="ECO:0000313" key="8">
    <source>
        <dbReference type="Proteomes" id="UP000015453"/>
    </source>
</evidence>
<keyword evidence="3 5" id="KW-0808">Transferase</keyword>
<comment type="catalytic activity">
    <reaction evidence="1 5">
        <text>S-ubiquitinyl-[E2 ubiquitin-conjugating enzyme]-L-cysteine + [acceptor protein]-L-lysine = [E2 ubiquitin-conjugating enzyme]-L-cysteine + N(6)-ubiquitinyl-[acceptor protein]-L-lysine.</text>
        <dbReference type="EC" id="2.3.2.27"/>
    </reaction>
</comment>
<organism evidence="7 8">
    <name type="scientific">Genlisea aurea</name>
    <dbReference type="NCBI Taxonomy" id="192259"/>
    <lineage>
        <taxon>Eukaryota</taxon>
        <taxon>Viridiplantae</taxon>
        <taxon>Streptophyta</taxon>
        <taxon>Embryophyta</taxon>
        <taxon>Tracheophyta</taxon>
        <taxon>Spermatophyta</taxon>
        <taxon>Magnoliopsida</taxon>
        <taxon>eudicotyledons</taxon>
        <taxon>Gunneridae</taxon>
        <taxon>Pentapetalae</taxon>
        <taxon>asterids</taxon>
        <taxon>lamiids</taxon>
        <taxon>Lamiales</taxon>
        <taxon>Lentibulariaceae</taxon>
        <taxon>Genlisea</taxon>
    </lineage>
</organism>
<dbReference type="EMBL" id="AUSU01007250">
    <property type="protein sequence ID" value="EPS60865.1"/>
    <property type="molecule type" value="Genomic_DNA"/>
</dbReference>
<evidence type="ECO:0000256" key="2">
    <source>
        <dbReference type="ARBA" id="ARBA00004906"/>
    </source>
</evidence>
<comment type="caution">
    <text evidence="7">The sequence shown here is derived from an EMBL/GenBank/DDBJ whole genome shotgun (WGS) entry which is preliminary data.</text>
</comment>
<evidence type="ECO:0000256" key="1">
    <source>
        <dbReference type="ARBA" id="ARBA00000900"/>
    </source>
</evidence>
<name>S8C288_9LAMI</name>
<evidence type="ECO:0000256" key="5">
    <source>
        <dbReference type="RuleBase" id="RU369093"/>
    </source>
</evidence>
<dbReference type="SUPFAM" id="SSF48371">
    <property type="entry name" value="ARM repeat"/>
    <property type="match status" value="1"/>
</dbReference>